<dbReference type="Proteomes" id="UP000268084">
    <property type="component" value="Chromosome"/>
</dbReference>
<evidence type="ECO:0008006" key="3">
    <source>
        <dbReference type="Google" id="ProtNLM"/>
    </source>
</evidence>
<organism evidence="1 2">
    <name type="scientific">Nakamurella antarctica</name>
    <dbReference type="NCBI Taxonomy" id="1902245"/>
    <lineage>
        <taxon>Bacteria</taxon>
        <taxon>Bacillati</taxon>
        <taxon>Actinomycetota</taxon>
        <taxon>Actinomycetes</taxon>
        <taxon>Nakamurellales</taxon>
        <taxon>Nakamurellaceae</taxon>
        <taxon>Nakamurella</taxon>
    </lineage>
</organism>
<protein>
    <recommendedName>
        <fullName evidence="3">Lipoprotein LprG</fullName>
    </recommendedName>
</protein>
<dbReference type="RefSeq" id="WP_124799738.1">
    <property type="nucleotide sequence ID" value="NZ_CP034170.1"/>
</dbReference>
<dbReference type="KEGG" id="nak:EH165_12490"/>
<accession>A0A3G8ZWJ7</accession>
<dbReference type="EMBL" id="CP034170">
    <property type="protein sequence ID" value="AZI58834.1"/>
    <property type="molecule type" value="Genomic_DNA"/>
</dbReference>
<name>A0A3G8ZWJ7_9ACTN</name>
<reference evidence="1 2" key="1">
    <citation type="submission" date="2018-11" db="EMBL/GenBank/DDBJ databases">
        <authorList>
            <person name="Da X."/>
        </authorList>
    </citation>
    <scope>NUCLEOTIDE SEQUENCE [LARGE SCALE GENOMIC DNA]</scope>
    <source>
        <strain evidence="1 2">S14-144</strain>
    </source>
</reference>
<proteinExistence type="predicted"/>
<reference evidence="1 2" key="2">
    <citation type="submission" date="2018-12" db="EMBL/GenBank/DDBJ databases">
        <title>Nakamurella antarcticus sp. nov., isolated from Antarctica South Shetland Islands soil.</title>
        <authorList>
            <person name="Peng F."/>
        </authorList>
    </citation>
    <scope>NUCLEOTIDE SEQUENCE [LARGE SCALE GENOMIC DNA]</scope>
    <source>
        <strain evidence="1 2">S14-144</strain>
    </source>
</reference>
<sequence length="223" mass="23451">MSGTYTASIEAFARTLGSSEDSVASSVSGSVTTPSALVSAVTDPPQVVPLNSISIDSRGTDDSYVAELIIGNLSASVVRKGEDVYLKANDEFAQRLLLPRMVTSWLHLKVSDQRAKDFITLTSPVGLIGLVLKNPDPSVAYTTGSITTVSEGTGVQVLLTENNLLVGTAVVASRGVPWPLRVRIADSTGSVDFTMKDWNVEVVPPKIDSTFNVTEGQPAPATG</sequence>
<evidence type="ECO:0000313" key="2">
    <source>
        <dbReference type="Proteomes" id="UP000268084"/>
    </source>
</evidence>
<keyword evidence="2" id="KW-1185">Reference proteome</keyword>
<evidence type="ECO:0000313" key="1">
    <source>
        <dbReference type="EMBL" id="AZI58834.1"/>
    </source>
</evidence>
<dbReference type="AlphaFoldDB" id="A0A3G8ZWJ7"/>
<gene>
    <name evidence="1" type="ORF">EH165_12490</name>
</gene>